<dbReference type="GO" id="GO:0015833">
    <property type="term" value="P:peptide transport"/>
    <property type="evidence" value="ECO:0007669"/>
    <property type="project" value="InterPro"/>
</dbReference>
<keyword evidence="3" id="KW-0547">Nucleotide-binding</keyword>
<dbReference type="PROSITE" id="PS00211">
    <property type="entry name" value="ABC_TRANSPORTER_1"/>
    <property type="match status" value="2"/>
</dbReference>
<proteinExistence type="inferred from homology"/>
<sequence>MTTVTKESGVPSPSDAGAFLSVRDLHVRFKTEDGVVKAVDGLSFDLERGQTLGIVGESGSGKSVTNLTILGLHNPMFTEIDGEIVLEGQELITARESELEKLRGNKVAMIFQDPLTALSPYYTVGRQIAEPFMKHTGASRKTAWDRAVEMLGKVGIPRPKDRAKDYPHQFSGGMRQRAMIAMALVCDPDLLIADEPTTALDVTVQAQILDLLKDLQQEFGSAIIFITHDLGVIADMADDIMVMYAGGAVERGTVEEVLRSPQHPYTWGLLNSMPRIDSDLAAPLAPIPGAPPSLLNPPSGCRFHPGAPSGARSAGRVAWTNSRCCHPGGAGPATSRRSRSGPSSSSRSNPGCGRERHVMTEDVIKGDVGRDGVEKVDVVKGGATKGDAAKGAAAKGDAVKADAVKADAVQGDLTLPAPREGAADDPGEPLLVVEGLVKHFPVKGGFPIRRTVGAVQAVDGIDLTVNVGESFGLVGESGCGKSTTGRLITRLLEPTSGRITYRGQDISHASRKQLAPIRSEIQMIFQDPYSSLNPRQTVGKIIAGPMEINGIRPSGGREKRVRELLEIVGLNPEHYNRFPHEFSGGQRQRIGVARALALEPKLIVADEPVSALDVSIQAQVVNLLQQVQKDLGIAFLFIAHDLAVVRHFSQRVAVMYLGKVIEVGDRDSIYARPRHPYTHALLSAVPEVDLDGGGETRRERIRLAGDVPSPISPPSGCRFRTRCWKAQDKCAAEEPPLVRISGNRDGHLTACHFPEDPTTGAREEDIVLDPALVALEEGGAEG</sequence>
<comment type="caution">
    <text evidence="7">The sequence shown here is derived from an EMBL/GenBank/DDBJ whole genome shotgun (WGS) entry which is preliminary data.</text>
</comment>
<comment type="similarity">
    <text evidence="1">Belongs to the ABC transporter superfamily.</text>
</comment>
<keyword evidence="4" id="KW-0067">ATP-binding</keyword>
<accession>A0A4D4LUC2</accession>
<dbReference type="InterPro" id="IPR050319">
    <property type="entry name" value="ABC_transp_ATP-bind"/>
</dbReference>
<gene>
    <name evidence="7" type="ORF">SAV14893_024530</name>
</gene>
<feature type="domain" description="ABC transporter" evidence="6">
    <location>
        <begin position="22"/>
        <end position="270"/>
    </location>
</feature>
<dbReference type="InterPro" id="IPR013563">
    <property type="entry name" value="Oligopep_ABC_C"/>
</dbReference>
<dbReference type="NCBIfam" id="NF007739">
    <property type="entry name" value="PRK10419.1"/>
    <property type="match status" value="2"/>
</dbReference>
<feature type="compositionally biased region" description="Low complexity" evidence="5">
    <location>
        <begin position="332"/>
        <end position="352"/>
    </location>
</feature>
<evidence type="ECO:0000256" key="3">
    <source>
        <dbReference type="ARBA" id="ARBA00022741"/>
    </source>
</evidence>
<dbReference type="Gene3D" id="3.40.50.300">
    <property type="entry name" value="P-loop containing nucleotide triphosphate hydrolases"/>
    <property type="match status" value="2"/>
</dbReference>
<dbReference type="SUPFAM" id="SSF52540">
    <property type="entry name" value="P-loop containing nucleoside triphosphate hydrolases"/>
    <property type="match status" value="2"/>
</dbReference>
<evidence type="ECO:0000256" key="2">
    <source>
        <dbReference type="ARBA" id="ARBA00022448"/>
    </source>
</evidence>
<feature type="domain" description="ABC transporter" evidence="6">
    <location>
        <begin position="431"/>
        <end position="682"/>
    </location>
</feature>
<dbReference type="PANTHER" id="PTHR43776">
    <property type="entry name" value="TRANSPORT ATP-BINDING PROTEIN"/>
    <property type="match status" value="1"/>
</dbReference>
<dbReference type="SMART" id="SM00382">
    <property type="entry name" value="AAA"/>
    <property type="match status" value="2"/>
</dbReference>
<dbReference type="InterPro" id="IPR017871">
    <property type="entry name" value="ABC_transporter-like_CS"/>
</dbReference>
<dbReference type="PROSITE" id="PS50893">
    <property type="entry name" value="ABC_TRANSPORTER_2"/>
    <property type="match status" value="2"/>
</dbReference>
<evidence type="ECO:0000313" key="8">
    <source>
        <dbReference type="Proteomes" id="UP000302139"/>
    </source>
</evidence>
<evidence type="ECO:0000313" key="7">
    <source>
        <dbReference type="EMBL" id="GDY63060.1"/>
    </source>
</evidence>
<dbReference type="Proteomes" id="UP000302139">
    <property type="component" value="Unassembled WGS sequence"/>
</dbReference>
<reference evidence="7 8" key="1">
    <citation type="submission" date="2019-04" db="EMBL/GenBank/DDBJ databases">
        <title>Draft genome sequences of Streptomyces avermitilis NBRC 14893.</title>
        <authorList>
            <person name="Komaki H."/>
            <person name="Tamura T."/>
            <person name="Hosoyama A."/>
        </authorList>
    </citation>
    <scope>NUCLEOTIDE SEQUENCE [LARGE SCALE GENOMIC DNA]</scope>
    <source>
        <strain evidence="7 8">NBRC 14893</strain>
    </source>
</reference>
<dbReference type="InterPro" id="IPR003439">
    <property type="entry name" value="ABC_transporter-like_ATP-bd"/>
</dbReference>
<evidence type="ECO:0000256" key="4">
    <source>
        <dbReference type="ARBA" id="ARBA00022840"/>
    </source>
</evidence>
<dbReference type="InterPro" id="IPR027417">
    <property type="entry name" value="P-loop_NTPase"/>
</dbReference>
<feature type="region of interest" description="Disordered" evidence="5">
    <location>
        <begin position="326"/>
        <end position="357"/>
    </location>
</feature>
<dbReference type="GO" id="GO:0016887">
    <property type="term" value="F:ATP hydrolysis activity"/>
    <property type="evidence" value="ECO:0007669"/>
    <property type="project" value="InterPro"/>
</dbReference>
<evidence type="ECO:0000256" key="1">
    <source>
        <dbReference type="ARBA" id="ARBA00005417"/>
    </source>
</evidence>
<dbReference type="GO" id="GO:0005524">
    <property type="term" value="F:ATP binding"/>
    <property type="evidence" value="ECO:0007669"/>
    <property type="project" value="UniProtKB-KW"/>
</dbReference>
<dbReference type="FunFam" id="3.40.50.300:FF:000016">
    <property type="entry name" value="Oligopeptide ABC transporter ATP-binding component"/>
    <property type="match status" value="2"/>
</dbReference>
<dbReference type="NCBIfam" id="TIGR01727">
    <property type="entry name" value="oligo_HPY"/>
    <property type="match status" value="2"/>
</dbReference>
<dbReference type="GO" id="GO:0055085">
    <property type="term" value="P:transmembrane transport"/>
    <property type="evidence" value="ECO:0007669"/>
    <property type="project" value="UniProtKB-ARBA"/>
</dbReference>
<dbReference type="EMBL" id="BJHX01000001">
    <property type="protein sequence ID" value="GDY63060.1"/>
    <property type="molecule type" value="Genomic_DNA"/>
</dbReference>
<keyword evidence="2" id="KW-0813">Transport</keyword>
<dbReference type="PANTHER" id="PTHR43776:SF7">
    <property type="entry name" value="D,D-DIPEPTIDE TRANSPORT ATP-BINDING PROTEIN DDPF-RELATED"/>
    <property type="match status" value="1"/>
</dbReference>
<protein>
    <recommendedName>
        <fullName evidence="6">ABC transporter domain-containing protein</fullName>
    </recommendedName>
</protein>
<dbReference type="InterPro" id="IPR003593">
    <property type="entry name" value="AAA+_ATPase"/>
</dbReference>
<dbReference type="CDD" id="cd03257">
    <property type="entry name" value="ABC_NikE_OppD_transporters"/>
    <property type="match status" value="2"/>
</dbReference>
<name>A0A4D4LUC2_STRAX</name>
<evidence type="ECO:0000256" key="5">
    <source>
        <dbReference type="SAM" id="MobiDB-lite"/>
    </source>
</evidence>
<dbReference type="NCBIfam" id="NF008453">
    <property type="entry name" value="PRK11308.1"/>
    <property type="match status" value="2"/>
</dbReference>
<organism evidence="7 8">
    <name type="scientific">Streptomyces avermitilis</name>
    <dbReference type="NCBI Taxonomy" id="33903"/>
    <lineage>
        <taxon>Bacteria</taxon>
        <taxon>Bacillati</taxon>
        <taxon>Actinomycetota</taxon>
        <taxon>Actinomycetes</taxon>
        <taxon>Kitasatosporales</taxon>
        <taxon>Streptomycetaceae</taxon>
        <taxon>Streptomyces</taxon>
    </lineage>
</organism>
<dbReference type="Pfam" id="PF00005">
    <property type="entry name" value="ABC_tran"/>
    <property type="match status" value="2"/>
</dbReference>
<dbReference type="Pfam" id="PF08352">
    <property type="entry name" value="oligo_HPY"/>
    <property type="match status" value="2"/>
</dbReference>
<evidence type="ECO:0000259" key="6">
    <source>
        <dbReference type="PROSITE" id="PS50893"/>
    </source>
</evidence>
<dbReference type="AlphaFoldDB" id="A0A4D4LUC2"/>